<evidence type="ECO:0000313" key="3">
    <source>
        <dbReference type="EMBL" id="OBX76259.1"/>
    </source>
</evidence>
<evidence type="ECO:0000256" key="1">
    <source>
        <dbReference type="SAM" id="MobiDB-lite"/>
    </source>
</evidence>
<evidence type="ECO:0000256" key="2">
    <source>
        <dbReference type="SAM" id="SignalP"/>
    </source>
</evidence>
<reference evidence="3 4" key="1">
    <citation type="submission" date="2016-06" db="EMBL/GenBank/DDBJ databases">
        <title>Draft genome of Moraxella atlantae CCUG 66109.</title>
        <authorList>
            <person name="Salva-Serra F."/>
            <person name="Engstrom-Jakobsson H."/>
            <person name="Thorell K."/>
            <person name="Gonzales-Siles L."/>
            <person name="Karlsson R."/>
            <person name="Boulund F."/>
            <person name="Engstrand L."/>
            <person name="Kristiansson E."/>
            <person name="Moore E."/>
        </authorList>
    </citation>
    <scope>NUCLEOTIDE SEQUENCE [LARGE SCALE GENOMIC DNA]</scope>
    <source>
        <strain evidence="3 4">CCUG 66109</strain>
    </source>
</reference>
<feature type="chain" id="PRO_5008612258" description="Conjugal transfer protein TraL" evidence="2">
    <location>
        <begin position="24"/>
        <end position="197"/>
    </location>
</feature>
<gene>
    <name evidence="3" type="ORF">A9308_08980</name>
</gene>
<feature type="region of interest" description="Disordered" evidence="1">
    <location>
        <begin position="72"/>
        <end position="91"/>
    </location>
</feature>
<proteinExistence type="predicted"/>
<dbReference type="AlphaFoldDB" id="A0A1B8QAE0"/>
<organism evidence="3 4">
    <name type="scientific">Faucicola atlantae</name>
    <dbReference type="NCBI Taxonomy" id="34059"/>
    <lineage>
        <taxon>Bacteria</taxon>
        <taxon>Pseudomonadati</taxon>
        <taxon>Pseudomonadota</taxon>
        <taxon>Gammaproteobacteria</taxon>
        <taxon>Moraxellales</taxon>
        <taxon>Moraxellaceae</taxon>
        <taxon>Faucicola</taxon>
    </lineage>
</organism>
<dbReference type="STRING" id="34059.A9308_08980"/>
<evidence type="ECO:0008006" key="5">
    <source>
        <dbReference type="Google" id="ProtNLM"/>
    </source>
</evidence>
<comment type="caution">
    <text evidence="3">The sequence shown here is derived from an EMBL/GenBank/DDBJ whole genome shotgun (WGS) entry which is preliminary data.</text>
</comment>
<feature type="signal peptide" evidence="2">
    <location>
        <begin position="1"/>
        <end position="23"/>
    </location>
</feature>
<dbReference type="Proteomes" id="UP000092508">
    <property type="component" value="Unassembled WGS sequence"/>
</dbReference>
<dbReference type="RefSeq" id="WP_067237861.1">
    <property type="nucleotide sequence ID" value="NZ_LZMZ01000032.1"/>
</dbReference>
<protein>
    <recommendedName>
        <fullName evidence="5">Conjugal transfer protein TraL</fullName>
    </recommendedName>
</protein>
<feature type="compositionally biased region" description="Polar residues" evidence="1">
    <location>
        <begin position="72"/>
        <end position="85"/>
    </location>
</feature>
<name>A0A1B8QAE0_9GAMM</name>
<dbReference type="OrthoDB" id="8908892at2"/>
<sequence>MKNKIAFIFFIPIALGMTTQANAADGCKFMLCMGAPNPMGIAECASTVKEVLRDLKKGKGFPKCKLANGLDSNSSGSYVTPNRASITPHCPEGTTQGQDGVIYHMGKPPRHVYSEAYKQGFANVISTEDVWRSKDDAYSRRICVSGQHYATQPSYQHGDESIPEQQWWQNMQIMNPDGATYQFNFFIDNKLYSSHRF</sequence>
<dbReference type="EMBL" id="LZMZ01000032">
    <property type="protein sequence ID" value="OBX76259.1"/>
    <property type="molecule type" value="Genomic_DNA"/>
</dbReference>
<evidence type="ECO:0000313" key="4">
    <source>
        <dbReference type="Proteomes" id="UP000092508"/>
    </source>
</evidence>
<accession>A0A1B8QAE0</accession>
<keyword evidence="2" id="KW-0732">Signal</keyword>